<evidence type="ECO:0000256" key="1">
    <source>
        <dbReference type="ARBA" id="ARBA00010169"/>
    </source>
</evidence>
<dbReference type="Proteomes" id="UP000239936">
    <property type="component" value="Unassembled WGS sequence"/>
</dbReference>
<dbReference type="GO" id="GO:0010038">
    <property type="term" value="P:response to metal ion"/>
    <property type="evidence" value="ECO:0007669"/>
    <property type="project" value="InterPro"/>
</dbReference>
<name>A0A2S7XLX8_9GAMM</name>
<gene>
    <name evidence="2" type="ORF">CXB77_18425</name>
</gene>
<dbReference type="InterPro" id="IPR015867">
    <property type="entry name" value="N-reg_PII/ATP_PRibTrfase_C"/>
</dbReference>
<comment type="similarity">
    <text evidence="1">Belongs to the CutA family.</text>
</comment>
<organism evidence="2 3">
    <name type="scientific">Chromatium okenii</name>
    <dbReference type="NCBI Taxonomy" id="61644"/>
    <lineage>
        <taxon>Bacteria</taxon>
        <taxon>Pseudomonadati</taxon>
        <taxon>Pseudomonadota</taxon>
        <taxon>Gammaproteobacteria</taxon>
        <taxon>Chromatiales</taxon>
        <taxon>Chromatiaceae</taxon>
        <taxon>Chromatium</taxon>
    </lineage>
</organism>
<dbReference type="RefSeq" id="WP_105075023.1">
    <property type="nucleotide sequence ID" value="NZ_PPGH01000042.1"/>
</dbReference>
<evidence type="ECO:0000313" key="3">
    <source>
        <dbReference type="Proteomes" id="UP000239936"/>
    </source>
</evidence>
<sequence length="72" mass="8202">MRLSASTVETVFRRAIVISCPVFLCHRLGAMRSHELKAQIAELHPYEIPAIYSLEVVDVNASYLEWVNQNTL</sequence>
<dbReference type="Gene3D" id="3.30.70.120">
    <property type="match status" value="1"/>
</dbReference>
<reference evidence="2 3" key="1">
    <citation type="submission" date="2018-01" db="EMBL/GenBank/DDBJ databases">
        <title>The complete genome sequence of Chromatium okenii LaCa, a purple sulfur bacterium with a turbulent life.</title>
        <authorList>
            <person name="Luedin S.M."/>
            <person name="Liechti N."/>
            <person name="Storelli N."/>
            <person name="Danza F."/>
            <person name="Wittwer M."/>
            <person name="Pothier J.F."/>
            <person name="Tonolla M.A."/>
        </authorList>
    </citation>
    <scope>NUCLEOTIDE SEQUENCE [LARGE SCALE GENOMIC DNA]</scope>
    <source>
        <strain evidence="2 3">LaCa</strain>
    </source>
</reference>
<dbReference type="EMBL" id="PPGH01000042">
    <property type="protein sequence ID" value="PQJ94749.1"/>
    <property type="molecule type" value="Genomic_DNA"/>
</dbReference>
<dbReference type="InterPro" id="IPR011322">
    <property type="entry name" value="N-reg_PII-like_a/b"/>
</dbReference>
<dbReference type="SUPFAM" id="SSF54913">
    <property type="entry name" value="GlnB-like"/>
    <property type="match status" value="1"/>
</dbReference>
<protein>
    <recommendedName>
        <fullName evidence="4">Divalent-cation tolerance protein CutA</fullName>
    </recommendedName>
</protein>
<keyword evidence="3" id="KW-1185">Reference proteome</keyword>
<proteinExistence type="inferred from homology"/>
<comment type="caution">
    <text evidence="2">The sequence shown here is derived from an EMBL/GenBank/DDBJ whole genome shotgun (WGS) entry which is preliminary data.</text>
</comment>
<dbReference type="InterPro" id="IPR004323">
    <property type="entry name" value="Ion_tolerance_CutA"/>
</dbReference>
<evidence type="ECO:0000313" key="2">
    <source>
        <dbReference type="EMBL" id="PQJ94749.1"/>
    </source>
</evidence>
<accession>A0A2S7XLX8</accession>
<evidence type="ECO:0008006" key="4">
    <source>
        <dbReference type="Google" id="ProtNLM"/>
    </source>
</evidence>
<dbReference type="OrthoDB" id="37622at2"/>
<dbReference type="Pfam" id="PF03091">
    <property type="entry name" value="CutA1"/>
    <property type="match status" value="1"/>
</dbReference>
<dbReference type="AlphaFoldDB" id="A0A2S7XLX8"/>